<dbReference type="EMBL" id="CAJNOC010000118">
    <property type="protein sequence ID" value="CAF0716680.1"/>
    <property type="molecule type" value="Genomic_DNA"/>
</dbReference>
<proteinExistence type="predicted"/>
<dbReference type="Proteomes" id="UP000663879">
    <property type="component" value="Unassembled WGS sequence"/>
</dbReference>
<dbReference type="AlphaFoldDB" id="A0A813M937"/>
<evidence type="ECO:0000313" key="2">
    <source>
        <dbReference type="Proteomes" id="UP000663879"/>
    </source>
</evidence>
<sequence>MLKNFCLCSGKQNCTTSTASIQIKSKIIHNPKCKPNRFISSSTKTNSIKIEKRDNSCSDRSDSTDNFKYSEDNTSLSHSYPSSISNSIHFYHPKSIQSSHFTDMNSSKKHSSTSFLSTTEASEITMFSVLPSSSDSEKTKKSSLATKKRSLLSEHYPPVIFEQDPVDKNSNIQELKLLKKLNSYQFSLLKSKFNGKSIKRDKNECDKTQNQKSLKTVEKNLITEFPKINNADIYESIVDSNTLTKKTYTKSTSIENSKFQRDSLDSDESKKTELNETSISTDSFNKIIDVVGEKSPIKNLVEAVSCIRETYNNNLSGNEITYFSNQETKNSPVLESKNRSEFFITIEGFSPDSEEKKEQKVDNLSKIGTTKNFRRIKKTETRRRVRIDLKKEAELKSQEAFVKQISSDNYNTSKILENNNNNQTKTKNAIKTRQCSHTNKKGTFFQISLIELIAFE</sequence>
<reference evidence="1" key="1">
    <citation type="submission" date="2021-02" db="EMBL/GenBank/DDBJ databases">
        <authorList>
            <person name="Nowell W R."/>
        </authorList>
    </citation>
    <scope>NUCLEOTIDE SEQUENCE</scope>
    <source>
        <strain evidence="1">Ploen Becks lab</strain>
    </source>
</reference>
<name>A0A813M937_9BILA</name>
<protein>
    <submittedName>
        <fullName evidence="1">Uncharacterized protein</fullName>
    </submittedName>
</protein>
<dbReference type="OrthoDB" id="10613945at2759"/>
<comment type="caution">
    <text evidence="1">The sequence shown here is derived from an EMBL/GenBank/DDBJ whole genome shotgun (WGS) entry which is preliminary data.</text>
</comment>
<organism evidence="1 2">
    <name type="scientific">Brachionus calyciflorus</name>
    <dbReference type="NCBI Taxonomy" id="104777"/>
    <lineage>
        <taxon>Eukaryota</taxon>
        <taxon>Metazoa</taxon>
        <taxon>Spiralia</taxon>
        <taxon>Gnathifera</taxon>
        <taxon>Rotifera</taxon>
        <taxon>Eurotatoria</taxon>
        <taxon>Monogononta</taxon>
        <taxon>Pseudotrocha</taxon>
        <taxon>Ploima</taxon>
        <taxon>Brachionidae</taxon>
        <taxon>Brachionus</taxon>
    </lineage>
</organism>
<gene>
    <name evidence="1" type="ORF">OXX778_LOCUS1726</name>
</gene>
<evidence type="ECO:0000313" key="1">
    <source>
        <dbReference type="EMBL" id="CAF0716680.1"/>
    </source>
</evidence>
<keyword evidence="2" id="KW-1185">Reference proteome</keyword>
<accession>A0A813M937</accession>